<feature type="transmembrane region" description="Helical" evidence="5">
    <location>
        <begin position="219"/>
        <end position="240"/>
    </location>
</feature>
<proteinExistence type="inferred from homology"/>
<keyword evidence="5" id="KW-1003">Cell membrane</keyword>
<dbReference type="RefSeq" id="WP_379876136.1">
    <property type="nucleotide sequence ID" value="NZ_JBHUIP010000009.1"/>
</dbReference>
<feature type="transmembrane region" description="Helical" evidence="5">
    <location>
        <begin position="182"/>
        <end position="207"/>
    </location>
</feature>
<dbReference type="InterPro" id="IPR002781">
    <property type="entry name" value="TM_pro_TauE-like"/>
</dbReference>
<dbReference type="PANTHER" id="PTHR43483">
    <property type="entry name" value="MEMBRANE TRANSPORTER PROTEIN HI_0806-RELATED"/>
    <property type="match status" value="1"/>
</dbReference>
<dbReference type="Proteomes" id="UP001597295">
    <property type="component" value="Unassembled WGS sequence"/>
</dbReference>
<keyword evidence="4 5" id="KW-0472">Membrane</keyword>
<evidence type="ECO:0000256" key="3">
    <source>
        <dbReference type="ARBA" id="ARBA00022989"/>
    </source>
</evidence>
<keyword evidence="7" id="KW-1185">Reference proteome</keyword>
<comment type="caution">
    <text evidence="6">The sequence shown here is derived from an EMBL/GenBank/DDBJ whole genome shotgun (WGS) entry which is preliminary data.</text>
</comment>
<evidence type="ECO:0000313" key="6">
    <source>
        <dbReference type="EMBL" id="MFD2263162.1"/>
    </source>
</evidence>
<dbReference type="Pfam" id="PF01925">
    <property type="entry name" value="TauE"/>
    <property type="match status" value="1"/>
</dbReference>
<reference evidence="7" key="1">
    <citation type="journal article" date="2019" name="Int. J. Syst. Evol. Microbiol.">
        <title>The Global Catalogue of Microorganisms (GCM) 10K type strain sequencing project: providing services to taxonomists for standard genome sequencing and annotation.</title>
        <authorList>
            <consortium name="The Broad Institute Genomics Platform"/>
            <consortium name="The Broad Institute Genome Sequencing Center for Infectious Disease"/>
            <person name="Wu L."/>
            <person name="Ma J."/>
        </authorList>
    </citation>
    <scope>NUCLEOTIDE SEQUENCE [LARGE SCALE GENOMIC DNA]</scope>
    <source>
        <strain evidence="7">CGMCC 1.19062</strain>
    </source>
</reference>
<feature type="transmembrane region" description="Helical" evidence="5">
    <location>
        <begin position="87"/>
        <end position="109"/>
    </location>
</feature>
<evidence type="ECO:0000256" key="5">
    <source>
        <dbReference type="RuleBase" id="RU363041"/>
    </source>
</evidence>
<feature type="transmembrane region" description="Helical" evidence="5">
    <location>
        <begin position="58"/>
        <end position="75"/>
    </location>
</feature>
<feature type="transmembrane region" description="Helical" evidence="5">
    <location>
        <begin position="152"/>
        <end position="176"/>
    </location>
</feature>
<keyword evidence="2 5" id="KW-0812">Transmembrane</keyword>
<accession>A0ABW5DQ50</accession>
<sequence>MAVSPEYLAILAVVMLAVGAVAGLIAGLLGVGGGIVIVPVLFHVLTELGVPEDVRMHVAVGTSLATIIATSAKSIGAHRKRGAVDDALLKSWGPAIFVGVIVGTAVAGYVKGPELSAVFATIATVVALHMAFGKESWRIANDLPRGVGKHTLAGFIGAVSAMMGIGGGTLSVPILSLYGYPIIRAVGTAAAIGFIIGIPGALGFILTGWGKAGLPPYSLGYINIPATLLILPTSMWLAPVGAKLAHTMNRTWLRRAFALFLAITAVRMFYGLLT</sequence>
<feature type="transmembrane region" description="Helical" evidence="5">
    <location>
        <begin position="7"/>
        <end position="38"/>
    </location>
</feature>
<dbReference type="EMBL" id="JBHUIP010000009">
    <property type="protein sequence ID" value="MFD2263162.1"/>
    <property type="molecule type" value="Genomic_DNA"/>
</dbReference>
<evidence type="ECO:0000313" key="7">
    <source>
        <dbReference type="Proteomes" id="UP001597295"/>
    </source>
</evidence>
<keyword evidence="3 5" id="KW-1133">Transmembrane helix</keyword>
<protein>
    <recommendedName>
        <fullName evidence="5">Probable membrane transporter protein</fullName>
    </recommendedName>
</protein>
<comment type="subcellular location">
    <subcellularLocation>
        <location evidence="5">Cell membrane</location>
        <topology evidence="5">Multi-pass membrane protein</topology>
    </subcellularLocation>
    <subcellularLocation>
        <location evidence="1">Membrane</location>
        <topology evidence="1">Multi-pass membrane protein</topology>
    </subcellularLocation>
</comment>
<feature type="transmembrane region" description="Helical" evidence="5">
    <location>
        <begin position="115"/>
        <end position="132"/>
    </location>
</feature>
<gene>
    <name evidence="6" type="ORF">ACFSM5_09710</name>
</gene>
<organism evidence="6 7">
    <name type="scientific">Lacibacterium aquatile</name>
    <dbReference type="NCBI Taxonomy" id="1168082"/>
    <lineage>
        <taxon>Bacteria</taxon>
        <taxon>Pseudomonadati</taxon>
        <taxon>Pseudomonadota</taxon>
        <taxon>Alphaproteobacteria</taxon>
        <taxon>Rhodospirillales</taxon>
        <taxon>Rhodospirillaceae</taxon>
    </lineage>
</organism>
<evidence type="ECO:0000256" key="2">
    <source>
        <dbReference type="ARBA" id="ARBA00022692"/>
    </source>
</evidence>
<name>A0ABW5DQ50_9PROT</name>
<feature type="transmembrane region" description="Helical" evidence="5">
    <location>
        <begin position="252"/>
        <end position="273"/>
    </location>
</feature>
<evidence type="ECO:0000256" key="1">
    <source>
        <dbReference type="ARBA" id="ARBA00004141"/>
    </source>
</evidence>
<evidence type="ECO:0000256" key="4">
    <source>
        <dbReference type="ARBA" id="ARBA00023136"/>
    </source>
</evidence>
<comment type="similarity">
    <text evidence="5">Belongs to the 4-toluene sulfonate uptake permease (TSUP) (TC 2.A.102) family.</text>
</comment>
<dbReference type="PANTHER" id="PTHR43483:SF3">
    <property type="entry name" value="MEMBRANE TRANSPORTER PROTEIN HI_0806-RELATED"/>
    <property type="match status" value="1"/>
</dbReference>